<evidence type="ECO:0000313" key="8">
    <source>
        <dbReference type="Proteomes" id="UP000789524"/>
    </source>
</evidence>
<gene>
    <name evidence="7" type="ORF">DCHRY22_LOCUS8682</name>
</gene>
<accession>A0A8J2W482</accession>
<dbReference type="Pfam" id="PF00083">
    <property type="entry name" value="Sugar_tr"/>
    <property type="match status" value="1"/>
</dbReference>
<dbReference type="GO" id="GO:0016020">
    <property type="term" value="C:membrane"/>
    <property type="evidence" value="ECO:0007669"/>
    <property type="project" value="UniProtKB-SubCell"/>
</dbReference>
<dbReference type="PROSITE" id="PS50850">
    <property type="entry name" value="MFS"/>
    <property type="match status" value="1"/>
</dbReference>
<dbReference type="PANTHER" id="PTHR48021">
    <property type="match status" value="1"/>
</dbReference>
<dbReference type="AlphaFoldDB" id="A0A8J2W482"/>
<keyword evidence="8" id="KW-1185">Reference proteome</keyword>
<dbReference type="GO" id="GO:0022857">
    <property type="term" value="F:transmembrane transporter activity"/>
    <property type="evidence" value="ECO:0007669"/>
    <property type="project" value="InterPro"/>
</dbReference>
<evidence type="ECO:0000256" key="1">
    <source>
        <dbReference type="ARBA" id="ARBA00004141"/>
    </source>
</evidence>
<comment type="subcellular location">
    <subcellularLocation>
        <location evidence="1">Membrane</location>
        <topology evidence="1">Multi-pass membrane protein</topology>
    </subcellularLocation>
</comment>
<proteinExistence type="predicted"/>
<dbReference type="EMBL" id="CAKASE010000062">
    <property type="protein sequence ID" value="CAG9569128.1"/>
    <property type="molecule type" value="Genomic_DNA"/>
</dbReference>
<evidence type="ECO:0000256" key="2">
    <source>
        <dbReference type="ARBA" id="ARBA00022692"/>
    </source>
</evidence>
<feature type="transmembrane region" description="Helical" evidence="5">
    <location>
        <begin position="122"/>
        <end position="143"/>
    </location>
</feature>
<dbReference type="InterPro" id="IPR005829">
    <property type="entry name" value="Sugar_transporter_CS"/>
</dbReference>
<feature type="transmembrane region" description="Helical" evidence="5">
    <location>
        <begin position="64"/>
        <end position="83"/>
    </location>
</feature>
<evidence type="ECO:0000256" key="4">
    <source>
        <dbReference type="ARBA" id="ARBA00023136"/>
    </source>
</evidence>
<feature type="transmembrane region" description="Helical" evidence="5">
    <location>
        <begin position="228"/>
        <end position="253"/>
    </location>
</feature>
<dbReference type="InterPro" id="IPR050549">
    <property type="entry name" value="MFS_Trehalose_Transporter"/>
</dbReference>
<keyword evidence="3 5" id="KW-1133">Transmembrane helix</keyword>
<name>A0A8J2W482_9NEOP</name>
<dbReference type="Gene3D" id="1.20.1250.20">
    <property type="entry name" value="MFS general substrate transporter like domains"/>
    <property type="match status" value="1"/>
</dbReference>
<sequence>MSVGFSISWSGPSVAKLQQKDNSPLPFILTETQVSLVASLIYAGALPGPYLMGWLSNTKGRKPCVLLGGAFGIIGYTLLALANTVMMLYFARMIIGLGVGCLVVMILVYVGEIASTGIRGTLLTVVGLFTTSGSIALYSNASFLSYYETAYAGLALFTMFTLCALMIPESPIYHVLKGNEEALKNVLQELGRSGDINEVISSKNEFSVTSNKQDWKDLVTLRSNRRSLFLSLTINVLQASSGVLAVVFFSSIIFEIAGSPLNGDVAMIIILCLQLLGTGLAVLLIEILGRRVVLYASSLMCSLAMVGIDTTVGC</sequence>
<evidence type="ECO:0000313" key="7">
    <source>
        <dbReference type="EMBL" id="CAG9569128.1"/>
    </source>
</evidence>
<dbReference type="Proteomes" id="UP000789524">
    <property type="component" value="Unassembled WGS sequence"/>
</dbReference>
<comment type="caution">
    <text evidence="7">The sequence shown here is derived from an EMBL/GenBank/DDBJ whole genome shotgun (WGS) entry which is preliminary data.</text>
</comment>
<dbReference type="InterPro" id="IPR020846">
    <property type="entry name" value="MFS_dom"/>
</dbReference>
<keyword evidence="4 5" id="KW-0472">Membrane</keyword>
<organism evidence="7 8">
    <name type="scientific">Danaus chrysippus</name>
    <name type="common">African queen</name>
    <dbReference type="NCBI Taxonomy" id="151541"/>
    <lineage>
        <taxon>Eukaryota</taxon>
        <taxon>Metazoa</taxon>
        <taxon>Ecdysozoa</taxon>
        <taxon>Arthropoda</taxon>
        <taxon>Hexapoda</taxon>
        <taxon>Insecta</taxon>
        <taxon>Pterygota</taxon>
        <taxon>Neoptera</taxon>
        <taxon>Endopterygota</taxon>
        <taxon>Lepidoptera</taxon>
        <taxon>Glossata</taxon>
        <taxon>Ditrysia</taxon>
        <taxon>Papilionoidea</taxon>
        <taxon>Nymphalidae</taxon>
        <taxon>Danainae</taxon>
        <taxon>Danaini</taxon>
        <taxon>Danaina</taxon>
        <taxon>Danaus</taxon>
        <taxon>Anosia</taxon>
    </lineage>
</organism>
<keyword evidence="2 5" id="KW-0812">Transmembrane</keyword>
<feature type="transmembrane region" description="Helical" evidence="5">
    <location>
        <begin position="292"/>
        <end position="308"/>
    </location>
</feature>
<dbReference type="PROSITE" id="PS00216">
    <property type="entry name" value="SUGAR_TRANSPORT_1"/>
    <property type="match status" value="1"/>
</dbReference>
<feature type="transmembrane region" description="Helical" evidence="5">
    <location>
        <begin position="149"/>
        <end position="167"/>
    </location>
</feature>
<dbReference type="PANTHER" id="PTHR48021:SF1">
    <property type="entry name" value="GH07001P-RELATED"/>
    <property type="match status" value="1"/>
</dbReference>
<dbReference type="PROSITE" id="PS00217">
    <property type="entry name" value="SUGAR_TRANSPORT_2"/>
    <property type="match status" value="1"/>
</dbReference>
<reference evidence="7" key="1">
    <citation type="submission" date="2021-09" db="EMBL/GenBank/DDBJ databases">
        <authorList>
            <person name="Martin H S."/>
        </authorList>
    </citation>
    <scope>NUCLEOTIDE SEQUENCE</scope>
</reference>
<dbReference type="SUPFAM" id="SSF103473">
    <property type="entry name" value="MFS general substrate transporter"/>
    <property type="match status" value="1"/>
</dbReference>
<evidence type="ECO:0000256" key="5">
    <source>
        <dbReference type="SAM" id="Phobius"/>
    </source>
</evidence>
<dbReference type="OrthoDB" id="8120565at2759"/>
<evidence type="ECO:0000259" key="6">
    <source>
        <dbReference type="PROSITE" id="PS50850"/>
    </source>
</evidence>
<feature type="transmembrane region" description="Helical" evidence="5">
    <location>
        <begin position="34"/>
        <end position="52"/>
    </location>
</feature>
<feature type="domain" description="Major facilitator superfamily (MFS) profile" evidence="6">
    <location>
        <begin position="1"/>
        <end position="314"/>
    </location>
</feature>
<feature type="transmembrane region" description="Helical" evidence="5">
    <location>
        <begin position="89"/>
        <end position="110"/>
    </location>
</feature>
<dbReference type="InterPro" id="IPR036259">
    <property type="entry name" value="MFS_trans_sf"/>
</dbReference>
<evidence type="ECO:0000256" key="3">
    <source>
        <dbReference type="ARBA" id="ARBA00022989"/>
    </source>
</evidence>
<protein>
    <submittedName>
        <fullName evidence="7">(African queen) hypothetical protein</fullName>
    </submittedName>
</protein>
<dbReference type="InterPro" id="IPR005828">
    <property type="entry name" value="MFS_sugar_transport-like"/>
</dbReference>
<feature type="transmembrane region" description="Helical" evidence="5">
    <location>
        <begin position="265"/>
        <end position="285"/>
    </location>
</feature>